<comment type="function">
    <text evidence="9">Involved in the import of GDP-mannose from the cytoplasm into the Golgi lumen.</text>
</comment>
<dbReference type="OMA" id="VWMLINC"/>
<keyword evidence="6 9" id="KW-0333">Golgi apparatus</keyword>
<evidence type="ECO:0000313" key="11">
    <source>
        <dbReference type="Proteomes" id="UP000009138"/>
    </source>
</evidence>
<feature type="transmembrane region" description="Helical" evidence="9">
    <location>
        <begin position="176"/>
        <end position="196"/>
    </location>
</feature>
<keyword evidence="4 9" id="KW-0812">Transmembrane</keyword>
<dbReference type="STRING" id="246409.I1CDY3"/>
<dbReference type="GO" id="GO:0030659">
    <property type="term" value="C:cytoplasmic vesicle membrane"/>
    <property type="evidence" value="ECO:0007669"/>
    <property type="project" value="UniProtKB-SubCell"/>
</dbReference>
<dbReference type="GeneID" id="93618339"/>
<keyword evidence="8 9" id="KW-0968">Cytoplasmic vesicle</keyword>
<evidence type="ECO:0000256" key="5">
    <source>
        <dbReference type="ARBA" id="ARBA00022989"/>
    </source>
</evidence>
<comment type="subunit">
    <text evidence="9">Homooligomer.</text>
</comment>
<keyword evidence="11" id="KW-1185">Reference proteome</keyword>
<dbReference type="InterPro" id="IPR013657">
    <property type="entry name" value="SCL35B1-4/HUT1"/>
</dbReference>
<dbReference type="VEuPathDB" id="FungiDB:RO3G_11374"/>
<keyword evidence="5 9" id="KW-1133">Transmembrane helix</keyword>
<dbReference type="AlphaFoldDB" id="I1CDY3"/>
<feature type="transmembrane region" description="Helical" evidence="9">
    <location>
        <begin position="115"/>
        <end position="135"/>
    </location>
</feature>
<dbReference type="Pfam" id="PF08449">
    <property type="entry name" value="UAA"/>
    <property type="match status" value="1"/>
</dbReference>
<evidence type="ECO:0000256" key="2">
    <source>
        <dbReference type="ARBA" id="ARBA00022448"/>
    </source>
</evidence>
<dbReference type="eggNOG" id="KOG1444">
    <property type="taxonomic scope" value="Eukaryota"/>
</dbReference>
<evidence type="ECO:0000256" key="4">
    <source>
        <dbReference type="ARBA" id="ARBA00022692"/>
    </source>
</evidence>
<comment type="similarity">
    <text evidence="9">Belongs to the TPT transporter family. SLC35D subfamily.</text>
</comment>
<dbReference type="InterPro" id="IPR050186">
    <property type="entry name" value="TPT_transporter"/>
</dbReference>
<proteinExistence type="inferred from homology"/>
<keyword evidence="7 9" id="KW-0472">Membrane</keyword>
<organism evidence="10 11">
    <name type="scientific">Rhizopus delemar (strain RA 99-880 / ATCC MYA-4621 / FGSC 9543 / NRRL 43880)</name>
    <name type="common">Mucormycosis agent</name>
    <name type="synonym">Rhizopus arrhizus var. delemar</name>
    <dbReference type="NCBI Taxonomy" id="246409"/>
    <lineage>
        <taxon>Eukaryota</taxon>
        <taxon>Fungi</taxon>
        <taxon>Fungi incertae sedis</taxon>
        <taxon>Mucoromycota</taxon>
        <taxon>Mucoromycotina</taxon>
        <taxon>Mucoromycetes</taxon>
        <taxon>Mucorales</taxon>
        <taxon>Mucorineae</taxon>
        <taxon>Rhizopodaceae</taxon>
        <taxon>Rhizopus</taxon>
    </lineage>
</organism>
<evidence type="ECO:0000313" key="10">
    <source>
        <dbReference type="EMBL" id="EIE86663.1"/>
    </source>
</evidence>
<protein>
    <recommendedName>
        <fullName evidence="9">GDP-mannose transporter</fullName>
        <shortName evidence="9">GMT</shortName>
    </recommendedName>
</protein>
<dbReference type="PANTHER" id="PTHR11132">
    <property type="entry name" value="SOLUTE CARRIER FAMILY 35"/>
    <property type="match status" value="1"/>
</dbReference>
<dbReference type="FunCoup" id="I1CDY3">
    <property type="interactions" value="240"/>
</dbReference>
<evidence type="ECO:0000256" key="6">
    <source>
        <dbReference type="ARBA" id="ARBA00023034"/>
    </source>
</evidence>
<keyword evidence="2 9" id="KW-0813">Transport</keyword>
<dbReference type="Proteomes" id="UP000009138">
    <property type="component" value="Unassembled WGS sequence"/>
</dbReference>
<feature type="transmembrane region" description="Helical" evidence="9">
    <location>
        <begin position="208"/>
        <end position="228"/>
    </location>
</feature>
<sequence length="333" mass="37459">MENKKQEYKVVIDQEEEKKSNSQQSTLVAPSGVHLSPAARAILPIASYCFASILMTVTNKYVLSGYEFNMNFLLLTIQFRDFDKEEAQKWLPVAISLVGMIYTGSKALQFLRIPIYTIFKNLTIILIAYGEVLWFGGSVTRLMLVSFSLMVLSSIIAGWADISDSLTEIVQLDTTIAGYFWMATNCISSAAFVLYMRKRIKLTNFKDFDTVFYNNIISIPFLIIPSFIFEDWSTENLSNNFHIRQQVIVAMVFSGASAFTMSYASAWCVRTTSSTTYSMVGALNKLPIAASGILFFGDPATFGNITAIIVDYVQQTFANEQRSHPTVFFFKSK</sequence>
<dbReference type="InParanoid" id="I1CDY3"/>
<accession>I1CDY3</accession>
<reference evidence="10 11" key="1">
    <citation type="journal article" date="2009" name="PLoS Genet.">
        <title>Genomic analysis of the basal lineage fungus Rhizopus oryzae reveals a whole-genome duplication.</title>
        <authorList>
            <person name="Ma L.-J."/>
            <person name="Ibrahim A.S."/>
            <person name="Skory C."/>
            <person name="Grabherr M.G."/>
            <person name="Burger G."/>
            <person name="Butler M."/>
            <person name="Elias M."/>
            <person name="Idnurm A."/>
            <person name="Lang B.F."/>
            <person name="Sone T."/>
            <person name="Abe A."/>
            <person name="Calvo S.E."/>
            <person name="Corrochano L.M."/>
            <person name="Engels R."/>
            <person name="Fu J."/>
            <person name="Hansberg W."/>
            <person name="Kim J.-M."/>
            <person name="Kodira C.D."/>
            <person name="Koehrsen M.J."/>
            <person name="Liu B."/>
            <person name="Miranda-Saavedra D."/>
            <person name="O'Leary S."/>
            <person name="Ortiz-Castellanos L."/>
            <person name="Poulter R."/>
            <person name="Rodriguez-Romero J."/>
            <person name="Ruiz-Herrera J."/>
            <person name="Shen Y.-Q."/>
            <person name="Zeng Q."/>
            <person name="Galagan J."/>
            <person name="Birren B.W."/>
            <person name="Cuomo C.A."/>
            <person name="Wickes B.L."/>
        </authorList>
    </citation>
    <scope>NUCLEOTIDE SEQUENCE [LARGE SCALE GENOMIC DNA]</scope>
    <source>
        <strain evidence="11">RA 99-880 / ATCC MYA-4621 / FGSC 9543 / NRRL 43880</strain>
    </source>
</reference>
<feature type="transmembrane region" description="Helical" evidence="9">
    <location>
        <begin position="248"/>
        <end position="269"/>
    </location>
</feature>
<keyword evidence="3 9" id="KW-0762">Sugar transport</keyword>
<dbReference type="GO" id="GO:0005789">
    <property type="term" value="C:endoplasmic reticulum membrane"/>
    <property type="evidence" value="ECO:0007669"/>
    <property type="project" value="UniProtKB-SubCell"/>
</dbReference>
<keyword evidence="9" id="KW-0256">Endoplasmic reticulum</keyword>
<evidence type="ECO:0000256" key="1">
    <source>
        <dbReference type="ARBA" id="ARBA00004439"/>
    </source>
</evidence>
<evidence type="ECO:0000256" key="7">
    <source>
        <dbReference type="ARBA" id="ARBA00023136"/>
    </source>
</evidence>
<gene>
    <name evidence="10" type="ORF">RO3G_11374</name>
</gene>
<evidence type="ECO:0000256" key="3">
    <source>
        <dbReference type="ARBA" id="ARBA00022597"/>
    </source>
</evidence>
<dbReference type="GO" id="GO:0055085">
    <property type="term" value="P:transmembrane transport"/>
    <property type="evidence" value="ECO:0007669"/>
    <property type="project" value="InterPro"/>
</dbReference>
<dbReference type="NCBIfam" id="TIGR00803">
    <property type="entry name" value="nst"/>
    <property type="match status" value="1"/>
</dbReference>
<dbReference type="EMBL" id="CH476740">
    <property type="protein sequence ID" value="EIE86663.1"/>
    <property type="molecule type" value="Genomic_DNA"/>
</dbReference>
<name>I1CDY3_RHIO9</name>
<feature type="transmembrane region" description="Helical" evidence="9">
    <location>
        <begin position="142"/>
        <end position="160"/>
    </location>
</feature>
<dbReference type="OrthoDB" id="417037at2759"/>
<dbReference type="RefSeq" id="XP_067522059.1">
    <property type="nucleotide sequence ID" value="XM_067665958.1"/>
</dbReference>
<evidence type="ECO:0000256" key="8">
    <source>
        <dbReference type="ARBA" id="ARBA00023329"/>
    </source>
</evidence>
<dbReference type="GO" id="GO:0000139">
    <property type="term" value="C:Golgi membrane"/>
    <property type="evidence" value="ECO:0007669"/>
    <property type="project" value="UniProtKB-SubCell"/>
</dbReference>
<evidence type="ECO:0000256" key="9">
    <source>
        <dbReference type="RuleBase" id="RU367097"/>
    </source>
</evidence>
<comment type="subcellular location">
    <subcellularLocation>
        <location evidence="1 9">Cytoplasmic vesicle membrane</location>
        <topology evidence="1 9">Multi-pass membrane protein</topology>
    </subcellularLocation>
    <subcellularLocation>
        <location evidence="9">Golgi apparatus membrane</location>
        <topology evidence="9">Multi-pass membrane protein</topology>
    </subcellularLocation>
    <subcellularLocation>
        <location evidence="9">Endoplasmic reticulum membrane</location>
        <topology evidence="9">Multi-pass membrane protein</topology>
    </subcellularLocation>
</comment>